<evidence type="ECO:0000313" key="2">
    <source>
        <dbReference type="EMBL" id="SFU04728.1"/>
    </source>
</evidence>
<proteinExistence type="predicted"/>
<organism evidence="2 3">
    <name type="scientific">Geodermatophilus amargosae</name>
    <dbReference type="NCBI Taxonomy" id="1296565"/>
    <lineage>
        <taxon>Bacteria</taxon>
        <taxon>Bacillati</taxon>
        <taxon>Actinomycetota</taxon>
        <taxon>Actinomycetes</taxon>
        <taxon>Geodermatophilales</taxon>
        <taxon>Geodermatophilaceae</taxon>
        <taxon>Geodermatophilus</taxon>
    </lineage>
</organism>
<feature type="region of interest" description="Disordered" evidence="1">
    <location>
        <begin position="100"/>
        <end position="187"/>
    </location>
</feature>
<dbReference type="AlphaFoldDB" id="A0A1I7CZ67"/>
<dbReference type="EMBL" id="FPBA01000029">
    <property type="protein sequence ID" value="SFU04728.1"/>
    <property type="molecule type" value="Genomic_DNA"/>
</dbReference>
<keyword evidence="3" id="KW-1185">Reference proteome</keyword>
<name>A0A1I7CZ67_9ACTN</name>
<accession>A0A1I7CZ67</accession>
<sequence>MLTAVDWWHAHAADYGVTPGGDGTLWALGAILARHTRTDPAEGAYPSQALLAAALGVERKAVGRHLARLAETGAITVHDRGGPRQPGRPGRAPTLYRFPDLITSHDPAGNGTKPSGEVTSHDPSRKGTKPARGYVPSEGRLCPIRGQVMSHPHAHDGTGRETKKEKKKDARAPEGRAPALRAVPDLATDDEPRCARCRDLADPPPCEDCADLAAAHRREATR</sequence>
<dbReference type="STRING" id="1296565.SAMN05660657_05070"/>
<evidence type="ECO:0000313" key="3">
    <source>
        <dbReference type="Proteomes" id="UP000199546"/>
    </source>
</evidence>
<reference evidence="3" key="1">
    <citation type="submission" date="2016-10" db="EMBL/GenBank/DDBJ databases">
        <authorList>
            <person name="Varghese N."/>
            <person name="Submissions S."/>
        </authorList>
    </citation>
    <scope>NUCLEOTIDE SEQUENCE [LARGE SCALE GENOMIC DNA]</scope>
    <source>
        <strain evidence="3">DSM 46136</strain>
    </source>
</reference>
<dbReference type="Proteomes" id="UP000199546">
    <property type="component" value="Unassembled WGS sequence"/>
</dbReference>
<dbReference type="Pfam" id="PF13730">
    <property type="entry name" value="HTH_36"/>
    <property type="match status" value="1"/>
</dbReference>
<gene>
    <name evidence="2" type="ORF">SAMN05660657_05070</name>
</gene>
<protein>
    <submittedName>
        <fullName evidence="2">Helix-turn-helix domain-containing protein</fullName>
    </submittedName>
</protein>
<dbReference type="RefSeq" id="WP_093584015.1">
    <property type="nucleotide sequence ID" value="NZ_FPBA01000029.1"/>
</dbReference>
<evidence type="ECO:0000256" key="1">
    <source>
        <dbReference type="SAM" id="MobiDB-lite"/>
    </source>
</evidence>
<feature type="compositionally biased region" description="Basic and acidic residues" evidence="1">
    <location>
        <begin position="153"/>
        <end position="174"/>
    </location>
</feature>